<proteinExistence type="predicted"/>
<evidence type="ECO:0000313" key="2">
    <source>
        <dbReference type="Proteomes" id="UP000288079"/>
    </source>
</evidence>
<gene>
    <name evidence="1" type="ORF">KGMB02408_18410</name>
</gene>
<accession>A0A401LTL1</accession>
<comment type="caution">
    <text evidence="1">The sequence shown here is derived from an EMBL/GenBank/DDBJ whole genome shotgun (WGS) entry which is preliminary data.</text>
</comment>
<reference evidence="1 2" key="1">
    <citation type="submission" date="2018-10" db="EMBL/GenBank/DDBJ databases">
        <title>Draft Genome Sequence of Bacteroides sp. KCTC 15687.</title>
        <authorList>
            <person name="Yu S.Y."/>
            <person name="Kim J.S."/>
            <person name="Oh B.S."/>
            <person name="Park S.H."/>
            <person name="Kang S.W."/>
            <person name="Park J.E."/>
            <person name="Choi S.H."/>
            <person name="Han K.I."/>
            <person name="Lee K.C."/>
            <person name="Eom M.K."/>
            <person name="Suh M.K."/>
            <person name="Lee D.H."/>
            <person name="Yoon H."/>
            <person name="Kim B."/>
            <person name="Yang S.J."/>
            <person name="Lee J.S."/>
            <person name="Lee J.H."/>
        </authorList>
    </citation>
    <scope>NUCLEOTIDE SEQUENCE [LARGE SCALE GENOMIC DNA]</scope>
    <source>
        <strain evidence="1 2">KCTC 15687</strain>
    </source>
</reference>
<dbReference type="AlphaFoldDB" id="A0A401LTL1"/>
<protein>
    <submittedName>
        <fullName evidence="1">Uncharacterized protein</fullName>
    </submittedName>
</protein>
<dbReference type="EMBL" id="BHWB01000004">
    <property type="protein sequence ID" value="GCB34896.1"/>
    <property type="molecule type" value="Genomic_DNA"/>
</dbReference>
<organism evidence="1 2">
    <name type="scientific">Bacteroides faecalis</name>
    <dbReference type="NCBI Taxonomy" id="2447885"/>
    <lineage>
        <taxon>Bacteria</taxon>
        <taxon>Pseudomonadati</taxon>
        <taxon>Bacteroidota</taxon>
        <taxon>Bacteroidia</taxon>
        <taxon>Bacteroidales</taxon>
        <taxon>Bacteroidaceae</taxon>
        <taxon>Bacteroides</taxon>
    </lineage>
</organism>
<keyword evidence="2" id="KW-1185">Reference proteome</keyword>
<sequence length="181" mass="21223">MKELLNLKFSRLLSEYSQREVSANELTEAIEELATHVADFSINEQDYSVLLHCFSFGLPRLKSYRLRFEQEKILYLHLIDEAIELLNNKMRIIKLHIKYPEQFQQHTNRLFISSLHLANKTSLIDIMGIVSGLFLSKRIIYQNGKPVHLTDLGKAFEWLFNIKEIITKSIWMSLSVNRPIS</sequence>
<name>A0A401LTL1_9BACE</name>
<evidence type="ECO:0000313" key="1">
    <source>
        <dbReference type="EMBL" id="GCB34896.1"/>
    </source>
</evidence>
<dbReference type="Proteomes" id="UP000288079">
    <property type="component" value="Unassembled WGS sequence"/>
</dbReference>